<dbReference type="EMBL" id="SOBT01000011">
    <property type="protein sequence ID" value="TDU25653.1"/>
    <property type="molecule type" value="Genomic_DNA"/>
</dbReference>
<organism evidence="8 9">
    <name type="scientific">Panacagrimonas perspica</name>
    <dbReference type="NCBI Taxonomy" id="381431"/>
    <lineage>
        <taxon>Bacteria</taxon>
        <taxon>Pseudomonadati</taxon>
        <taxon>Pseudomonadota</taxon>
        <taxon>Gammaproteobacteria</taxon>
        <taxon>Nevskiales</taxon>
        <taxon>Nevskiaceae</taxon>
        <taxon>Panacagrimonas</taxon>
    </lineage>
</organism>
<dbReference type="GO" id="GO:0030600">
    <property type="term" value="F:feruloyl esterase activity"/>
    <property type="evidence" value="ECO:0007669"/>
    <property type="project" value="InterPro"/>
</dbReference>
<evidence type="ECO:0000256" key="4">
    <source>
        <dbReference type="ARBA" id="ARBA00022729"/>
    </source>
</evidence>
<comment type="subcellular location">
    <subcellularLocation>
        <location evidence="1">Secreted</location>
    </subcellularLocation>
</comment>
<comment type="caution">
    <text evidence="8">The sequence shown here is derived from an EMBL/GenBank/DDBJ whole genome shotgun (WGS) entry which is preliminary data.</text>
</comment>
<evidence type="ECO:0000256" key="2">
    <source>
        <dbReference type="ARBA" id="ARBA00022525"/>
    </source>
</evidence>
<evidence type="ECO:0000256" key="7">
    <source>
        <dbReference type="ARBA" id="ARBA00023326"/>
    </source>
</evidence>
<evidence type="ECO:0000313" key="8">
    <source>
        <dbReference type="EMBL" id="TDU25653.1"/>
    </source>
</evidence>
<dbReference type="Proteomes" id="UP000295341">
    <property type="component" value="Unassembled WGS sequence"/>
</dbReference>
<keyword evidence="7" id="KW-0624">Polysaccharide degradation</keyword>
<evidence type="ECO:0000256" key="1">
    <source>
        <dbReference type="ARBA" id="ARBA00004613"/>
    </source>
</evidence>
<dbReference type="GO" id="GO:0005576">
    <property type="term" value="C:extracellular region"/>
    <property type="evidence" value="ECO:0007669"/>
    <property type="project" value="UniProtKB-SubCell"/>
</dbReference>
<keyword evidence="4" id="KW-0732">Signal</keyword>
<evidence type="ECO:0000256" key="6">
    <source>
        <dbReference type="ARBA" id="ARBA00023277"/>
    </source>
</evidence>
<accession>A0A4R7NWP8</accession>
<dbReference type="RefSeq" id="WP_162851343.1">
    <property type="nucleotide sequence ID" value="NZ_MWIN01000008.1"/>
</dbReference>
<evidence type="ECO:0000256" key="5">
    <source>
        <dbReference type="ARBA" id="ARBA00022801"/>
    </source>
</evidence>
<reference evidence="8 9" key="1">
    <citation type="submission" date="2019-03" db="EMBL/GenBank/DDBJ databases">
        <title>Genomic Encyclopedia of Type Strains, Phase IV (KMG-IV): sequencing the most valuable type-strain genomes for metagenomic binning, comparative biology and taxonomic classification.</title>
        <authorList>
            <person name="Goeker M."/>
        </authorList>
    </citation>
    <scope>NUCLEOTIDE SEQUENCE [LARGE SCALE GENOMIC DNA]</scope>
    <source>
        <strain evidence="8 9">DSM 26377</strain>
    </source>
</reference>
<dbReference type="SUPFAM" id="SSF53474">
    <property type="entry name" value="alpha/beta-Hydrolases"/>
    <property type="match status" value="1"/>
</dbReference>
<dbReference type="PANTHER" id="PTHR38050:SF2">
    <property type="entry name" value="FERULOYL ESTERASE C-RELATED"/>
    <property type="match status" value="1"/>
</dbReference>
<dbReference type="InterPro" id="IPR029058">
    <property type="entry name" value="AB_hydrolase_fold"/>
</dbReference>
<keyword evidence="2" id="KW-0964">Secreted</keyword>
<dbReference type="Gene3D" id="3.40.50.1820">
    <property type="entry name" value="alpha/beta hydrolase"/>
    <property type="match status" value="1"/>
</dbReference>
<protein>
    <submittedName>
        <fullName evidence="8">Polyhydroxybutyrate depolymerase</fullName>
    </submittedName>
</protein>
<dbReference type="PANTHER" id="PTHR38050">
    <property type="match status" value="1"/>
</dbReference>
<dbReference type="AlphaFoldDB" id="A0A4R7NWP8"/>
<evidence type="ECO:0000313" key="9">
    <source>
        <dbReference type="Proteomes" id="UP000295341"/>
    </source>
</evidence>
<evidence type="ECO:0000256" key="3">
    <source>
        <dbReference type="ARBA" id="ARBA00022651"/>
    </source>
</evidence>
<keyword evidence="6" id="KW-0119">Carbohydrate metabolism</keyword>
<sequence>MRTPAGTRSYEATLTVNGQARRYVVTRPDPKPLNAPVLLLLHPRDTAPELTANFTYVSDFVATQNFWAVMPEALGGVWKAEPLDGTADKDFMAALIDAIVAEGADAERVSVAGYSSGGVMAERMACEMSDRIAAVGVVAATLPLSLWLSCAPAQSRPKVYVLGTADPIAPYYGISGLGSAASLMDYWAQKQGCGGATSTALPDIADDGTTVQLDERTGCTDDKGLRLYSVANGGHAWPGGDTSYAGVTSRDMSATGAIWSFARGYHR</sequence>
<keyword evidence="5" id="KW-0378">Hydrolase</keyword>
<dbReference type="InterPro" id="IPR043595">
    <property type="entry name" value="FaeB/C/D"/>
</dbReference>
<gene>
    <name evidence="8" type="ORF">DFR24_4098</name>
</gene>
<keyword evidence="3" id="KW-0858">Xylan degradation</keyword>
<name>A0A4R7NWP8_9GAMM</name>
<proteinExistence type="predicted"/>
<keyword evidence="9" id="KW-1185">Reference proteome</keyword>
<dbReference type="GO" id="GO:0045493">
    <property type="term" value="P:xylan catabolic process"/>
    <property type="evidence" value="ECO:0007669"/>
    <property type="project" value="UniProtKB-KW"/>
</dbReference>